<protein>
    <recommendedName>
        <fullName evidence="6 16">Homoserine dehydrogenase</fullName>
        <ecNumber evidence="5 16">1.1.1.3</ecNumber>
    </recommendedName>
</protein>
<dbReference type="InterPro" id="IPR005106">
    <property type="entry name" value="Asp/hSer_DH_NAD-bd"/>
</dbReference>
<dbReference type="CDD" id="cd04881">
    <property type="entry name" value="ACT_HSDH-Hom"/>
    <property type="match status" value="1"/>
</dbReference>
<dbReference type="EC" id="1.1.1.3" evidence="5 16"/>
<dbReference type="Gene3D" id="3.30.360.10">
    <property type="entry name" value="Dihydrodipicolinate Reductase, domain 2"/>
    <property type="match status" value="1"/>
</dbReference>
<proteinExistence type="inferred from homology"/>
<evidence type="ECO:0000256" key="1">
    <source>
        <dbReference type="ARBA" id="ARBA00001920"/>
    </source>
</evidence>
<comment type="similarity">
    <text evidence="4 17">Belongs to the homoserine dehydrogenase family.</text>
</comment>
<evidence type="ECO:0000256" key="12">
    <source>
        <dbReference type="ARBA" id="ARBA00023167"/>
    </source>
</evidence>
<dbReference type="EMBL" id="BMLM01000002">
    <property type="protein sequence ID" value="GGN86883.1"/>
    <property type="molecule type" value="Genomic_DNA"/>
</dbReference>
<dbReference type="SUPFAM" id="SSF51735">
    <property type="entry name" value="NAD(P)-binding Rossmann-fold domains"/>
    <property type="match status" value="1"/>
</dbReference>
<evidence type="ECO:0000256" key="8">
    <source>
        <dbReference type="ARBA" id="ARBA00022697"/>
    </source>
</evidence>
<dbReference type="Gene3D" id="3.40.50.720">
    <property type="entry name" value="NAD(P)-binding Rossmann-like Domain"/>
    <property type="match status" value="1"/>
</dbReference>
<dbReference type="InterPro" id="IPR001342">
    <property type="entry name" value="HDH_cat"/>
</dbReference>
<evidence type="ECO:0000256" key="14">
    <source>
        <dbReference type="ARBA" id="ARBA00048841"/>
    </source>
</evidence>
<keyword evidence="11" id="KW-0915">Sodium</keyword>
<evidence type="ECO:0000256" key="4">
    <source>
        <dbReference type="ARBA" id="ARBA00006753"/>
    </source>
</evidence>
<feature type="domain" description="ACT" evidence="18">
    <location>
        <begin position="353"/>
        <end position="426"/>
    </location>
</feature>
<evidence type="ECO:0000256" key="6">
    <source>
        <dbReference type="ARBA" id="ARBA00013376"/>
    </source>
</evidence>
<comment type="function">
    <text evidence="13">Catalyzes the conversion of L-aspartate-beta-semialdehyde (L-Asa) to L-homoserine (L-Hse), the third step in the biosynthesis of threonine and methionine from aspartate.</text>
</comment>
<dbReference type="SUPFAM" id="SSF55347">
    <property type="entry name" value="Glyceraldehyde-3-phosphate dehydrogenase-like, C-terminal domain"/>
    <property type="match status" value="1"/>
</dbReference>
<dbReference type="Pfam" id="PF03447">
    <property type="entry name" value="NAD_binding_3"/>
    <property type="match status" value="1"/>
</dbReference>
<comment type="pathway">
    <text evidence="3 16">Amino-acid biosynthesis; L-methionine biosynthesis via de novo pathway; L-homoserine from L-aspartate: step 3/3.</text>
</comment>
<dbReference type="InterPro" id="IPR002912">
    <property type="entry name" value="ACT_dom"/>
</dbReference>
<evidence type="ECO:0000259" key="18">
    <source>
        <dbReference type="PROSITE" id="PS51671"/>
    </source>
</evidence>
<dbReference type="InterPro" id="IPR045865">
    <property type="entry name" value="ACT-like_dom_sf"/>
</dbReference>
<reference evidence="20" key="1">
    <citation type="journal article" date="2019" name="Int. J. Syst. Evol. Microbiol.">
        <title>The Global Catalogue of Microorganisms (GCM) 10K type strain sequencing project: providing services to taxonomists for standard genome sequencing and annotation.</title>
        <authorList>
            <consortium name="The Broad Institute Genomics Platform"/>
            <consortium name="The Broad Institute Genome Sequencing Center for Infectious Disease"/>
            <person name="Wu L."/>
            <person name="Ma J."/>
        </authorList>
    </citation>
    <scope>NUCLEOTIDE SEQUENCE [LARGE SCALE GENOMIC DNA]</scope>
    <source>
        <strain evidence="20">CGMCC 1.6960</strain>
    </source>
</reference>
<dbReference type="Proteomes" id="UP000626982">
    <property type="component" value="Unassembled WGS sequence"/>
</dbReference>
<evidence type="ECO:0000256" key="10">
    <source>
        <dbReference type="ARBA" id="ARBA00023002"/>
    </source>
</evidence>
<comment type="catalytic activity">
    <reaction evidence="15">
        <text>L-homoserine + NAD(+) = L-aspartate 4-semialdehyde + NADH + H(+)</text>
        <dbReference type="Rhea" id="RHEA:15757"/>
        <dbReference type="ChEBI" id="CHEBI:15378"/>
        <dbReference type="ChEBI" id="CHEBI:57476"/>
        <dbReference type="ChEBI" id="CHEBI:57540"/>
        <dbReference type="ChEBI" id="CHEBI:57945"/>
        <dbReference type="ChEBI" id="CHEBI:537519"/>
        <dbReference type="EC" id="1.1.1.3"/>
    </reaction>
    <physiologicalReaction direction="right-to-left" evidence="15">
        <dbReference type="Rhea" id="RHEA:15759"/>
    </physiologicalReaction>
</comment>
<dbReference type="PIRSF" id="PIRSF000098">
    <property type="entry name" value="Homoser_dehydrog"/>
    <property type="match status" value="1"/>
</dbReference>
<evidence type="ECO:0000256" key="9">
    <source>
        <dbReference type="ARBA" id="ARBA00022857"/>
    </source>
</evidence>
<dbReference type="SUPFAM" id="SSF55021">
    <property type="entry name" value="ACT-like"/>
    <property type="match status" value="1"/>
</dbReference>
<keyword evidence="9 16" id="KW-0521">NADP</keyword>
<dbReference type="InterPro" id="IPR019811">
    <property type="entry name" value="HDH_CS"/>
</dbReference>
<dbReference type="Pfam" id="PF01842">
    <property type="entry name" value="ACT"/>
    <property type="match status" value="1"/>
</dbReference>
<evidence type="ECO:0000256" key="17">
    <source>
        <dbReference type="RuleBase" id="RU004171"/>
    </source>
</evidence>
<evidence type="ECO:0000313" key="19">
    <source>
        <dbReference type="EMBL" id="GGN86883.1"/>
    </source>
</evidence>
<dbReference type="Pfam" id="PF00742">
    <property type="entry name" value="Homoserine_dh"/>
    <property type="match status" value="1"/>
</dbReference>
<keyword evidence="7 16" id="KW-0028">Amino-acid biosynthesis</keyword>
<evidence type="ECO:0000256" key="3">
    <source>
        <dbReference type="ARBA" id="ARBA00005062"/>
    </source>
</evidence>
<evidence type="ECO:0000256" key="5">
    <source>
        <dbReference type="ARBA" id="ARBA00013213"/>
    </source>
</evidence>
<sequence>MNYRSLRIALLGAGSVGAQVARLLLEQGDELAARSGARLELVGIGVRDVEAKRDVELPRELLTDDLATLVAGADVVVELLGGIEPARSLLLDAIAAGADVVTANKALVAAHGPELFEAAEAVGAQVAYEAAVGGAIPIIRPLEQSLAGDRVLRVMGIVNGTTNFILDRMHTQGATLEEALRVATDLGYAEADPTADVEGFDAASKATILASLAFHTVVPADRVHREGITGVSAEMVAQAERTGRVLKLVAICERLGGPAGDRVSARVHPVSLPATHPLAAVHEAKNAIFVTAEAAGDLMFYGAGAGGPETASAVLGDLVSIARRHVLGGPGSPPSSHANLAVAEFGDVLARHELALTVADRPGVLAAVAGLFAEHGVSVESVRQDARDDEAALVLGTHTASEARIAAVLAALDAHDDVERIDSVIRLID</sequence>
<evidence type="ECO:0000256" key="13">
    <source>
        <dbReference type="ARBA" id="ARBA00044930"/>
    </source>
</evidence>
<organism evidence="19 20">
    <name type="scientific">Agrococcus terreus</name>
    <dbReference type="NCBI Taxonomy" id="574649"/>
    <lineage>
        <taxon>Bacteria</taxon>
        <taxon>Bacillati</taxon>
        <taxon>Actinomycetota</taxon>
        <taxon>Actinomycetes</taxon>
        <taxon>Micrococcales</taxon>
        <taxon>Microbacteriaceae</taxon>
        <taxon>Agrococcus</taxon>
    </lineage>
</organism>
<evidence type="ECO:0000256" key="15">
    <source>
        <dbReference type="ARBA" id="ARBA00049031"/>
    </source>
</evidence>
<name>A0ABQ2KLA1_9MICO</name>
<evidence type="ECO:0000256" key="16">
    <source>
        <dbReference type="RuleBase" id="RU000579"/>
    </source>
</evidence>
<comment type="pathway">
    <text evidence="2 16">Amino-acid biosynthesis; L-threonine biosynthesis; L-threonine from L-aspartate: step 3/5.</text>
</comment>
<keyword evidence="20" id="KW-1185">Reference proteome</keyword>
<evidence type="ECO:0000256" key="7">
    <source>
        <dbReference type="ARBA" id="ARBA00022605"/>
    </source>
</evidence>
<dbReference type="PROSITE" id="PS51671">
    <property type="entry name" value="ACT"/>
    <property type="match status" value="1"/>
</dbReference>
<comment type="cofactor">
    <cofactor evidence="1">
        <name>a metal cation</name>
        <dbReference type="ChEBI" id="CHEBI:25213"/>
    </cofactor>
</comment>
<dbReference type="RefSeq" id="WP_188718250.1">
    <property type="nucleotide sequence ID" value="NZ_BAABBD010000003.1"/>
</dbReference>
<dbReference type="PANTHER" id="PTHR43331">
    <property type="entry name" value="HOMOSERINE DEHYDROGENASE"/>
    <property type="match status" value="1"/>
</dbReference>
<comment type="caution">
    <text evidence="19">The sequence shown here is derived from an EMBL/GenBank/DDBJ whole genome shotgun (WGS) entry which is preliminary data.</text>
</comment>
<dbReference type="Gene3D" id="3.30.70.260">
    <property type="match status" value="1"/>
</dbReference>
<keyword evidence="12 16" id="KW-0486">Methionine biosynthesis</keyword>
<accession>A0ABQ2KLA1</accession>
<evidence type="ECO:0000256" key="2">
    <source>
        <dbReference type="ARBA" id="ARBA00005056"/>
    </source>
</evidence>
<comment type="catalytic activity">
    <reaction evidence="14">
        <text>L-homoserine + NADP(+) = L-aspartate 4-semialdehyde + NADPH + H(+)</text>
        <dbReference type="Rhea" id="RHEA:15761"/>
        <dbReference type="ChEBI" id="CHEBI:15378"/>
        <dbReference type="ChEBI" id="CHEBI:57476"/>
        <dbReference type="ChEBI" id="CHEBI:57783"/>
        <dbReference type="ChEBI" id="CHEBI:58349"/>
        <dbReference type="ChEBI" id="CHEBI:537519"/>
        <dbReference type="EC" id="1.1.1.3"/>
    </reaction>
    <physiologicalReaction direction="right-to-left" evidence="14">
        <dbReference type="Rhea" id="RHEA:15763"/>
    </physiologicalReaction>
</comment>
<dbReference type="PANTHER" id="PTHR43331:SF1">
    <property type="entry name" value="HOMOSERINE DEHYDROGENASE"/>
    <property type="match status" value="1"/>
</dbReference>
<dbReference type="InterPro" id="IPR016204">
    <property type="entry name" value="HDH"/>
</dbReference>
<keyword evidence="10 16" id="KW-0560">Oxidoreductase</keyword>
<dbReference type="InterPro" id="IPR036291">
    <property type="entry name" value="NAD(P)-bd_dom_sf"/>
</dbReference>
<dbReference type="PROSITE" id="PS01042">
    <property type="entry name" value="HOMOSER_DHGENASE"/>
    <property type="match status" value="1"/>
</dbReference>
<evidence type="ECO:0000313" key="20">
    <source>
        <dbReference type="Proteomes" id="UP000626982"/>
    </source>
</evidence>
<gene>
    <name evidence="19" type="primary">thrA</name>
    <name evidence="19" type="ORF">GCM10010968_20830</name>
</gene>
<keyword evidence="8 16" id="KW-0791">Threonine biosynthesis</keyword>
<evidence type="ECO:0000256" key="11">
    <source>
        <dbReference type="ARBA" id="ARBA00023053"/>
    </source>
</evidence>
<dbReference type="NCBIfam" id="NF004976">
    <property type="entry name" value="PRK06349.1"/>
    <property type="match status" value="1"/>
</dbReference>